<dbReference type="AlphaFoldDB" id="A0AA42AYH9"/>
<comment type="function">
    <text evidence="10">Acts in the modification of cell walls via demethylesterification of cell wall pectin.</text>
</comment>
<evidence type="ECO:0000256" key="12">
    <source>
        <dbReference type="RuleBase" id="RU000589"/>
    </source>
</evidence>
<dbReference type="InterPro" id="IPR006501">
    <property type="entry name" value="Pectinesterase_inhib_dom"/>
</dbReference>
<proteinExistence type="inferred from homology"/>
<gene>
    <name evidence="14" type="ORF">MKW94_019353</name>
</gene>
<evidence type="ECO:0000259" key="13">
    <source>
        <dbReference type="SMART" id="SM00856"/>
    </source>
</evidence>
<evidence type="ECO:0000256" key="2">
    <source>
        <dbReference type="ARBA" id="ARBA00006027"/>
    </source>
</evidence>
<dbReference type="PROSITE" id="PS51257">
    <property type="entry name" value="PROKAR_LIPOPROTEIN"/>
    <property type="match status" value="1"/>
</dbReference>
<reference evidence="14" key="1">
    <citation type="submission" date="2022-03" db="EMBL/GenBank/DDBJ databases">
        <title>A functionally conserved STORR gene fusion in Papaver species that diverged 16.8 million years ago.</title>
        <authorList>
            <person name="Catania T."/>
        </authorList>
    </citation>
    <scope>NUCLEOTIDE SEQUENCE</scope>
    <source>
        <strain evidence="14">S-191538</strain>
    </source>
</reference>
<dbReference type="Pfam" id="PF01095">
    <property type="entry name" value="Pectinesterase"/>
    <property type="match status" value="1"/>
</dbReference>
<dbReference type="Proteomes" id="UP001177140">
    <property type="component" value="Unassembled WGS sequence"/>
</dbReference>
<dbReference type="Pfam" id="PF04043">
    <property type="entry name" value="PMEI"/>
    <property type="match status" value="1"/>
</dbReference>
<dbReference type="GO" id="GO:0030599">
    <property type="term" value="F:pectinesterase activity"/>
    <property type="evidence" value="ECO:0007669"/>
    <property type="project" value="UniProtKB-UniRule"/>
</dbReference>
<protein>
    <recommendedName>
        <fullName evidence="4 12">Pectinesterase</fullName>
        <ecNumber evidence="4 12">3.1.1.11</ecNumber>
    </recommendedName>
</protein>
<dbReference type="FunFam" id="1.20.140.40:FF:000001">
    <property type="entry name" value="Pectinesterase"/>
    <property type="match status" value="1"/>
</dbReference>
<keyword evidence="8" id="KW-0325">Glycoprotein</keyword>
<evidence type="ECO:0000256" key="6">
    <source>
        <dbReference type="ARBA" id="ARBA00023085"/>
    </source>
</evidence>
<keyword evidence="6 12" id="KW-0063">Aspartyl esterase</keyword>
<dbReference type="PANTHER" id="PTHR31707">
    <property type="entry name" value="PECTINESTERASE"/>
    <property type="match status" value="1"/>
</dbReference>
<dbReference type="SMART" id="SM00856">
    <property type="entry name" value="PMEI"/>
    <property type="match status" value="1"/>
</dbReference>
<dbReference type="SUPFAM" id="SSF101148">
    <property type="entry name" value="Plant invertase/pectin methylesterase inhibitor"/>
    <property type="match status" value="1"/>
</dbReference>
<feature type="domain" description="Pectinesterase inhibitor" evidence="13">
    <location>
        <begin position="43"/>
        <end position="199"/>
    </location>
</feature>
<evidence type="ECO:0000256" key="5">
    <source>
        <dbReference type="ARBA" id="ARBA00022801"/>
    </source>
</evidence>
<dbReference type="Gene3D" id="2.160.20.10">
    <property type="entry name" value="Single-stranded right-handed beta-helix, Pectin lyase-like"/>
    <property type="match status" value="1"/>
</dbReference>
<accession>A0AA42AYH9</accession>
<comment type="catalytic activity">
    <reaction evidence="9 12">
        <text>[(1-&gt;4)-alpha-D-galacturonosyl methyl ester](n) + n H2O = [(1-&gt;4)-alpha-D-galacturonosyl](n) + n methanol + n H(+)</text>
        <dbReference type="Rhea" id="RHEA:22380"/>
        <dbReference type="Rhea" id="RHEA-COMP:14570"/>
        <dbReference type="Rhea" id="RHEA-COMP:14573"/>
        <dbReference type="ChEBI" id="CHEBI:15377"/>
        <dbReference type="ChEBI" id="CHEBI:15378"/>
        <dbReference type="ChEBI" id="CHEBI:17790"/>
        <dbReference type="ChEBI" id="CHEBI:140522"/>
        <dbReference type="ChEBI" id="CHEBI:140523"/>
        <dbReference type="EC" id="3.1.1.11"/>
    </reaction>
</comment>
<evidence type="ECO:0000256" key="9">
    <source>
        <dbReference type="ARBA" id="ARBA00047928"/>
    </source>
</evidence>
<comment type="pathway">
    <text evidence="1 12">Glycan metabolism; pectin degradation; 2-dehydro-3-deoxy-D-gluconate from pectin: step 1/5.</text>
</comment>
<dbReference type="InterPro" id="IPR033131">
    <property type="entry name" value="Pectinesterase_Asp_AS"/>
</dbReference>
<dbReference type="EC" id="3.1.1.11" evidence="4 12"/>
<dbReference type="GO" id="GO:0042545">
    <property type="term" value="P:cell wall modification"/>
    <property type="evidence" value="ECO:0007669"/>
    <property type="project" value="UniProtKB-UniRule"/>
</dbReference>
<evidence type="ECO:0000313" key="14">
    <source>
        <dbReference type="EMBL" id="MCL7044938.1"/>
    </source>
</evidence>
<evidence type="ECO:0000256" key="4">
    <source>
        <dbReference type="ARBA" id="ARBA00013229"/>
    </source>
</evidence>
<evidence type="ECO:0000256" key="8">
    <source>
        <dbReference type="ARBA" id="ARBA00023180"/>
    </source>
</evidence>
<comment type="similarity">
    <text evidence="2">In the N-terminal section; belongs to the PMEI family.</text>
</comment>
<dbReference type="SUPFAM" id="SSF51126">
    <property type="entry name" value="Pectin lyase-like"/>
    <property type="match status" value="1"/>
</dbReference>
<dbReference type="EMBL" id="JAJJMA010263839">
    <property type="protein sequence ID" value="MCL7044938.1"/>
    <property type="molecule type" value="Genomic_DNA"/>
</dbReference>
<comment type="similarity">
    <text evidence="3">In the C-terminal section; belongs to the pectinesterase family.</text>
</comment>
<dbReference type="NCBIfam" id="TIGR01614">
    <property type="entry name" value="PME_inhib"/>
    <property type="match status" value="1"/>
</dbReference>
<sequence length="574" mass="62645">MMNKVAVASVSLILVVGIVIGCVIGFGHHSTGHKEEVKNEITPGMKAVETLCAPTDYKDACVKSLTPLANNGTTEPKELLKGAIQVIAAEVQKAVEQSVALANDAKIVNNNATLKGALESCKGYLDYAISDIEESITALGESEITNINDVTPELQNWLSAVISLKESCLDNLDDNPELKETMNKGLLNTTELTVNALAIVDQIAGILKTFNMPSDLNVTSSSTSRKLLSTDEDGFPHWFSDESRRVLAAQGFGALKPNAVVAKDGSGQFKTIADALAAYPKNQPKSAKYVVYVKAGIYDEWITVQKEQHNVFMYGDGPTKTIVTGKKNVALDGYKTDKSATFAVEGRHFIGKSMGFENTAGPEGHQAVALRVNSDRSAFFDCNINAYQDTLYIQSHRQFYTNCVISGTVDFIFGDSATIIQNSKIIVRKPLDNQFNAVTAHGRSQARETTGVVIHNCDIIAEPQLLPVSSKIESFLGRPWKEYSKAIFMENRIDGFIHPDGYTPWKGTFALDTLDYGEYANTGAGADTSKRVNWKGFHVITNRAEALQYTVSRFNQAPRWLKETGIAYMPGLKA</sequence>
<dbReference type="InterPro" id="IPR035513">
    <property type="entry name" value="Invertase/methylesterase_inhib"/>
</dbReference>
<feature type="active site" evidence="11">
    <location>
        <position position="410"/>
    </location>
</feature>
<name>A0AA42AYH9_PAPNU</name>
<dbReference type="FunFam" id="2.160.20.10:FF:000001">
    <property type="entry name" value="Pectinesterase"/>
    <property type="match status" value="1"/>
</dbReference>
<dbReference type="InterPro" id="IPR000070">
    <property type="entry name" value="Pectinesterase_cat"/>
</dbReference>
<dbReference type="CDD" id="cd15798">
    <property type="entry name" value="PMEI-like_3"/>
    <property type="match status" value="1"/>
</dbReference>
<keyword evidence="5 12" id="KW-0378">Hydrolase</keyword>
<dbReference type="GO" id="GO:0045490">
    <property type="term" value="P:pectin catabolic process"/>
    <property type="evidence" value="ECO:0007669"/>
    <property type="project" value="UniProtKB-UniRule"/>
</dbReference>
<evidence type="ECO:0000256" key="7">
    <source>
        <dbReference type="ARBA" id="ARBA00023157"/>
    </source>
</evidence>
<evidence type="ECO:0000256" key="11">
    <source>
        <dbReference type="PROSITE-ProRule" id="PRU10040"/>
    </source>
</evidence>
<comment type="caution">
    <text evidence="14">The sequence shown here is derived from an EMBL/GenBank/DDBJ whole genome shotgun (WGS) entry which is preliminary data.</text>
</comment>
<dbReference type="Gene3D" id="1.20.140.40">
    <property type="entry name" value="Invertase/pectin methylesterase inhibitor family protein"/>
    <property type="match status" value="1"/>
</dbReference>
<dbReference type="InterPro" id="IPR011050">
    <property type="entry name" value="Pectin_lyase_fold/virulence"/>
</dbReference>
<dbReference type="InterPro" id="IPR012334">
    <property type="entry name" value="Pectin_lyas_fold"/>
</dbReference>
<dbReference type="PROSITE" id="PS00503">
    <property type="entry name" value="PECTINESTERASE_2"/>
    <property type="match status" value="1"/>
</dbReference>
<evidence type="ECO:0000256" key="1">
    <source>
        <dbReference type="ARBA" id="ARBA00005184"/>
    </source>
</evidence>
<evidence type="ECO:0000256" key="10">
    <source>
        <dbReference type="ARBA" id="ARBA00057335"/>
    </source>
</evidence>
<organism evidence="14 15">
    <name type="scientific">Papaver nudicaule</name>
    <name type="common">Iceland poppy</name>
    <dbReference type="NCBI Taxonomy" id="74823"/>
    <lineage>
        <taxon>Eukaryota</taxon>
        <taxon>Viridiplantae</taxon>
        <taxon>Streptophyta</taxon>
        <taxon>Embryophyta</taxon>
        <taxon>Tracheophyta</taxon>
        <taxon>Spermatophyta</taxon>
        <taxon>Magnoliopsida</taxon>
        <taxon>Ranunculales</taxon>
        <taxon>Papaveraceae</taxon>
        <taxon>Papaveroideae</taxon>
        <taxon>Papaver</taxon>
    </lineage>
</organism>
<evidence type="ECO:0000313" key="15">
    <source>
        <dbReference type="Proteomes" id="UP001177140"/>
    </source>
</evidence>
<dbReference type="GO" id="GO:0004857">
    <property type="term" value="F:enzyme inhibitor activity"/>
    <property type="evidence" value="ECO:0007669"/>
    <property type="project" value="InterPro"/>
</dbReference>
<evidence type="ECO:0000256" key="3">
    <source>
        <dbReference type="ARBA" id="ARBA00007786"/>
    </source>
</evidence>
<keyword evidence="7" id="KW-1015">Disulfide bond</keyword>
<keyword evidence="15" id="KW-1185">Reference proteome</keyword>